<proteinExistence type="predicted"/>
<evidence type="ECO:0000313" key="2">
    <source>
        <dbReference type="Proteomes" id="UP001498476"/>
    </source>
</evidence>
<keyword evidence="2" id="KW-1185">Reference proteome</keyword>
<organism evidence="1 2">
    <name type="scientific">Neonectria punicea</name>
    <dbReference type="NCBI Taxonomy" id="979145"/>
    <lineage>
        <taxon>Eukaryota</taxon>
        <taxon>Fungi</taxon>
        <taxon>Dikarya</taxon>
        <taxon>Ascomycota</taxon>
        <taxon>Pezizomycotina</taxon>
        <taxon>Sordariomycetes</taxon>
        <taxon>Hypocreomycetidae</taxon>
        <taxon>Hypocreales</taxon>
        <taxon>Nectriaceae</taxon>
        <taxon>Neonectria</taxon>
    </lineage>
</organism>
<gene>
    <name evidence="1" type="ORF">QQX98_006091</name>
</gene>
<dbReference type="EMBL" id="JAZAVJ010000088">
    <property type="protein sequence ID" value="KAK7415147.1"/>
    <property type="molecule type" value="Genomic_DNA"/>
</dbReference>
<name>A0ABR1H2F4_9HYPO</name>
<evidence type="ECO:0000313" key="1">
    <source>
        <dbReference type="EMBL" id="KAK7415147.1"/>
    </source>
</evidence>
<accession>A0ABR1H2F4</accession>
<dbReference type="Proteomes" id="UP001498476">
    <property type="component" value="Unassembled WGS sequence"/>
</dbReference>
<sequence length="167" mass="18924">MRNEKTVATTGYVFPSGLEFEQGQTSFSNSYDTAETAHYDVALWWTHVTDNDCDLVIRTNNGWLFDCHFDPERFCRSPDVTAQYFKCLNMLRSGDEEVDDFYLEDACDWLVGHFGALITQLAPATVPLPMMTTSGRPTLSQYLFPRQVSCALDATDDQLQPTRLDGI</sequence>
<protein>
    <submittedName>
        <fullName evidence="1">Uncharacterized protein</fullName>
    </submittedName>
</protein>
<reference evidence="1 2" key="1">
    <citation type="journal article" date="2025" name="Microbiol. Resour. Announc.">
        <title>Draft genome sequences for Neonectria magnoliae and Neonectria punicea, canker pathogens of Liriodendron tulipifera and Acer saccharum in West Virginia.</title>
        <authorList>
            <person name="Petronek H.M."/>
            <person name="Kasson M.T."/>
            <person name="Metheny A.M."/>
            <person name="Stauder C.M."/>
            <person name="Lovett B."/>
            <person name="Lynch S.C."/>
            <person name="Garnas J.R."/>
            <person name="Kasson L.R."/>
            <person name="Stajich J.E."/>
        </authorList>
    </citation>
    <scope>NUCLEOTIDE SEQUENCE [LARGE SCALE GENOMIC DNA]</scope>
    <source>
        <strain evidence="1 2">NRRL 64653</strain>
    </source>
</reference>
<comment type="caution">
    <text evidence="1">The sequence shown here is derived from an EMBL/GenBank/DDBJ whole genome shotgun (WGS) entry which is preliminary data.</text>
</comment>